<gene>
    <name evidence="1" type="ORF">CFBP7129_20560</name>
</gene>
<protein>
    <recommendedName>
        <fullName evidence="3">HTH deoR-type domain-containing protein</fullName>
    </recommendedName>
</protein>
<accession>A0A4D7Z0D2</accession>
<sequence>MLQKNGNNFRGGNSGRLRFNYAEVIRVALNHESRGRPKFAMLIADWTGSSDRTAENWMNGVTGPSGAYLIYLMRRSDEVLKTVLALAQRQEILKAVYEREELQERERQAKAAATVVSDRALQLLAVPIDVPDDPVGVPVPGIELGTRQRWFVGQLELNRNVRAEHIANAFDVSVKTGKRDIALLKALGIVTYAGSARRGRYVLVT</sequence>
<evidence type="ECO:0000313" key="2">
    <source>
        <dbReference type="Proteomes" id="UP000298649"/>
    </source>
</evidence>
<name>A0A4D7Z0D2_AGRTU</name>
<organism evidence="1 2">
    <name type="scientific">Agrobacterium tumefaciens</name>
    <dbReference type="NCBI Taxonomy" id="358"/>
    <lineage>
        <taxon>Bacteria</taxon>
        <taxon>Pseudomonadati</taxon>
        <taxon>Pseudomonadota</taxon>
        <taxon>Alphaproteobacteria</taxon>
        <taxon>Hyphomicrobiales</taxon>
        <taxon>Rhizobiaceae</taxon>
        <taxon>Rhizobium/Agrobacterium group</taxon>
        <taxon>Agrobacterium</taxon>
        <taxon>Agrobacterium tumefaciens complex</taxon>
    </lineage>
</organism>
<evidence type="ECO:0008006" key="3">
    <source>
        <dbReference type="Google" id="ProtNLM"/>
    </source>
</evidence>
<dbReference type="EMBL" id="CP039923">
    <property type="protein sequence ID" value="QCL96594.1"/>
    <property type="molecule type" value="Genomic_DNA"/>
</dbReference>
<dbReference type="AlphaFoldDB" id="A0A4D7Z0D2"/>
<dbReference type="RefSeq" id="WP_137005276.1">
    <property type="nucleotide sequence ID" value="NZ_CP039923.1"/>
</dbReference>
<reference evidence="1 2" key="1">
    <citation type="submission" date="2019-04" db="EMBL/GenBank/DDBJ databases">
        <title>Complete genome sequence of Agrobacterium tumefaciens CFBP7129.</title>
        <authorList>
            <person name="Haryono M."/>
            <person name="Lin Y.-C."/>
            <person name="Lai E.-M."/>
            <person name="Kuo C.-H."/>
        </authorList>
    </citation>
    <scope>NUCLEOTIDE SEQUENCE [LARGE SCALE GENOMIC DNA]</scope>
    <source>
        <strain evidence="1 2">CFBP7129</strain>
    </source>
</reference>
<proteinExistence type="predicted"/>
<evidence type="ECO:0000313" key="1">
    <source>
        <dbReference type="EMBL" id="QCL96594.1"/>
    </source>
</evidence>
<dbReference type="Proteomes" id="UP000298649">
    <property type="component" value="Chromosome linear"/>
</dbReference>